<dbReference type="GO" id="GO:0046872">
    <property type="term" value="F:metal ion binding"/>
    <property type="evidence" value="ECO:0007669"/>
    <property type="project" value="UniProtKB-KW"/>
</dbReference>
<evidence type="ECO:0000256" key="10">
    <source>
        <dbReference type="ARBA" id="ARBA00041766"/>
    </source>
</evidence>
<dbReference type="STRING" id="1423734.FC83_GL001991"/>
<comment type="cofactor">
    <cofactor evidence="1">
        <name>[4Fe-4S] cluster</name>
        <dbReference type="ChEBI" id="CHEBI:49883"/>
    </cofactor>
</comment>
<evidence type="ECO:0000256" key="1">
    <source>
        <dbReference type="ARBA" id="ARBA00001966"/>
    </source>
</evidence>
<evidence type="ECO:0000256" key="11">
    <source>
        <dbReference type="ARBA" id="ARBA00049406"/>
    </source>
</evidence>
<organism evidence="12 13">
    <name type="scientific">Agrilactobacillus composti DSM 18527 = JCM 14202</name>
    <dbReference type="NCBI Taxonomy" id="1423734"/>
    <lineage>
        <taxon>Bacteria</taxon>
        <taxon>Bacillati</taxon>
        <taxon>Bacillota</taxon>
        <taxon>Bacilli</taxon>
        <taxon>Lactobacillales</taxon>
        <taxon>Lactobacillaceae</taxon>
        <taxon>Agrilactobacillus</taxon>
    </lineage>
</organism>
<evidence type="ECO:0000256" key="8">
    <source>
        <dbReference type="ARBA" id="ARBA00023014"/>
    </source>
</evidence>
<accession>A0A0R1Y571</accession>
<comment type="similarity">
    <text evidence="2">Belongs to the iron-sulfur dependent L-serine dehydratase family.</text>
</comment>
<evidence type="ECO:0000256" key="6">
    <source>
        <dbReference type="ARBA" id="ARBA00022723"/>
    </source>
</evidence>
<keyword evidence="8" id="KW-0411">Iron-sulfur</keyword>
<evidence type="ECO:0000256" key="9">
    <source>
        <dbReference type="ARBA" id="ARBA00023239"/>
    </source>
</evidence>
<evidence type="ECO:0000256" key="2">
    <source>
        <dbReference type="ARBA" id="ARBA00008636"/>
    </source>
</evidence>
<comment type="catalytic activity">
    <reaction evidence="11">
        <text>L-serine = pyruvate + NH4(+)</text>
        <dbReference type="Rhea" id="RHEA:19169"/>
        <dbReference type="ChEBI" id="CHEBI:15361"/>
        <dbReference type="ChEBI" id="CHEBI:28938"/>
        <dbReference type="ChEBI" id="CHEBI:33384"/>
        <dbReference type="EC" id="4.3.1.17"/>
    </reaction>
</comment>
<dbReference type="GO" id="GO:0006094">
    <property type="term" value="P:gluconeogenesis"/>
    <property type="evidence" value="ECO:0007669"/>
    <property type="project" value="UniProtKB-KW"/>
</dbReference>
<dbReference type="PANTHER" id="PTHR30182:SF12">
    <property type="entry name" value="L-SERINE DEHYDRATASE, BETA CHAIN-RELATED"/>
    <property type="match status" value="1"/>
</dbReference>
<proteinExistence type="inferred from homology"/>
<dbReference type="Proteomes" id="UP000051236">
    <property type="component" value="Unassembled WGS sequence"/>
</dbReference>
<keyword evidence="5" id="KW-0004">4Fe-4S</keyword>
<evidence type="ECO:0000256" key="5">
    <source>
        <dbReference type="ARBA" id="ARBA00022485"/>
    </source>
</evidence>
<keyword evidence="4" id="KW-0312">Gluconeogenesis</keyword>
<evidence type="ECO:0000313" key="12">
    <source>
        <dbReference type="EMBL" id="KRM34854.1"/>
    </source>
</evidence>
<dbReference type="GO" id="GO:0051539">
    <property type="term" value="F:4 iron, 4 sulfur cluster binding"/>
    <property type="evidence" value="ECO:0007669"/>
    <property type="project" value="UniProtKB-KW"/>
</dbReference>
<comment type="caution">
    <text evidence="12">The sequence shown here is derived from an EMBL/GenBank/DDBJ whole genome shotgun (WGS) entry which is preliminary data.</text>
</comment>
<keyword evidence="9" id="KW-0456">Lyase</keyword>
<dbReference type="PANTHER" id="PTHR30182">
    <property type="entry name" value="L-SERINE DEHYDRATASE"/>
    <property type="match status" value="1"/>
</dbReference>
<evidence type="ECO:0000313" key="13">
    <source>
        <dbReference type="Proteomes" id="UP000051236"/>
    </source>
</evidence>
<dbReference type="eggNOG" id="COG1760">
    <property type="taxonomic scope" value="Bacteria"/>
</dbReference>
<keyword evidence="13" id="KW-1185">Reference proteome</keyword>
<sequence>MVIYLYESFAETYQGHGTDVALVAGLLGMAPDDPDLSEALKIASEIGIKISFVLKQEKSEHPNTVQLRLTKGPRILTVTGISIGGGNIQISEVDGFKRALSFGSSFK</sequence>
<dbReference type="SUPFAM" id="SSF143548">
    <property type="entry name" value="Serine metabolism enzymes domain"/>
    <property type="match status" value="1"/>
</dbReference>
<keyword evidence="6" id="KW-0479">Metal-binding</keyword>
<protein>
    <recommendedName>
        <fullName evidence="3">L-serine ammonia-lyase</fullName>
        <ecNumber evidence="3">4.3.1.17</ecNumber>
    </recommendedName>
    <alternativeName>
        <fullName evidence="10">L-serine deaminase</fullName>
    </alternativeName>
</protein>
<dbReference type="GO" id="GO:0003941">
    <property type="term" value="F:L-serine ammonia-lyase activity"/>
    <property type="evidence" value="ECO:0007669"/>
    <property type="project" value="UniProtKB-EC"/>
</dbReference>
<evidence type="ECO:0000256" key="3">
    <source>
        <dbReference type="ARBA" id="ARBA00012093"/>
    </source>
</evidence>
<dbReference type="Gene3D" id="3.30.1330.90">
    <property type="entry name" value="D-3-phosphoglycerate dehydrogenase, domain 3"/>
    <property type="match status" value="1"/>
</dbReference>
<keyword evidence="7" id="KW-0408">Iron</keyword>
<dbReference type="AlphaFoldDB" id="A0A0R1Y571"/>
<dbReference type="InterPro" id="IPR051318">
    <property type="entry name" value="Fe-S_L-Ser"/>
</dbReference>
<dbReference type="InterPro" id="IPR029009">
    <property type="entry name" value="ASB_dom_sf"/>
</dbReference>
<dbReference type="EC" id="4.3.1.17" evidence="3"/>
<reference evidence="12 13" key="1">
    <citation type="journal article" date="2015" name="Genome Announc.">
        <title>Expanding the biotechnology potential of lactobacilli through comparative genomics of 213 strains and associated genera.</title>
        <authorList>
            <person name="Sun Z."/>
            <person name="Harris H.M."/>
            <person name="McCann A."/>
            <person name="Guo C."/>
            <person name="Argimon S."/>
            <person name="Zhang W."/>
            <person name="Yang X."/>
            <person name="Jeffery I.B."/>
            <person name="Cooney J.C."/>
            <person name="Kagawa T.F."/>
            <person name="Liu W."/>
            <person name="Song Y."/>
            <person name="Salvetti E."/>
            <person name="Wrobel A."/>
            <person name="Rasinkangas P."/>
            <person name="Parkhill J."/>
            <person name="Rea M.C."/>
            <person name="O'Sullivan O."/>
            <person name="Ritari J."/>
            <person name="Douillard F.P."/>
            <person name="Paul Ross R."/>
            <person name="Yang R."/>
            <person name="Briner A.E."/>
            <person name="Felis G.E."/>
            <person name="de Vos W.M."/>
            <person name="Barrangou R."/>
            <person name="Klaenhammer T.R."/>
            <person name="Caufield P.W."/>
            <person name="Cui Y."/>
            <person name="Zhang H."/>
            <person name="O'Toole P.W."/>
        </authorList>
    </citation>
    <scope>NUCLEOTIDE SEQUENCE [LARGE SCALE GENOMIC DNA]</scope>
    <source>
        <strain evidence="12 13">DSM 18527</strain>
    </source>
</reference>
<dbReference type="PATRIC" id="fig|1423734.3.peg.2015"/>
<dbReference type="EMBL" id="AZGA01000020">
    <property type="protein sequence ID" value="KRM34854.1"/>
    <property type="molecule type" value="Genomic_DNA"/>
</dbReference>
<evidence type="ECO:0000256" key="7">
    <source>
        <dbReference type="ARBA" id="ARBA00023004"/>
    </source>
</evidence>
<name>A0A0R1Y571_9LACO</name>
<gene>
    <name evidence="12" type="ORF">FC83_GL001991</name>
</gene>
<evidence type="ECO:0000256" key="4">
    <source>
        <dbReference type="ARBA" id="ARBA00022432"/>
    </source>
</evidence>